<comment type="subunit">
    <text evidence="8">Component of the lipopolysaccharide transport and assembly complex. The LptBFG transporter is composed of two ATP-binding proteins (LptB) and two transmembrane proteins (LptF and LptG).</text>
</comment>
<evidence type="ECO:0000256" key="1">
    <source>
        <dbReference type="ARBA" id="ARBA00002265"/>
    </source>
</evidence>
<protein>
    <submittedName>
        <fullName evidence="10">LPS export ABC transporter permease LptG</fullName>
    </submittedName>
</protein>
<evidence type="ECO:0000256" key="7">
    <source>
        <dbReference type="ARBA" id="ARBA00023136"/>
    </source>
</evidence>
<dbReference type="InterPro" id="IPR005495">
    <property type="entry name" value="LptG/LptF_permease"/>
</dbReference>
<keyword evidence="5 9" id="KW-0812">Transmembrane</keyword>
<feature type="transmembrane region" description="Helical" evidence="9">
    <location>
        <begin position="12"/>
        <end position="31"/>
    </location>
</feature>
<comment type="similarity">
    <text evidence="3">Belongs to the LptF/LptG family.</text>
</comment>
<dbReference type="Pfam" id="PF03739">
    <property type="entry name" value="LptF_LptG"/>
    <property type="match status" value="1"/>
</dbReference>
<keyword evidence="4" id="KW-1003">Cell membrane</keyword>
<comment type="function">
    <text evidence="1">Part of the ABC transporter complex LptBFG involved in the translocation of lipopolysaccharide (LPS) from the inner membrane to the outer membrane.</text>
</comment>
<dbReference type="PANTHER" id="PTHR33529:SF2">
    <property type="entry name" value="LIPOPOLYSACCHARIDE EXPORT SYSTEM PERMEASE PROTEIN LPTG"/>
    <property type="match status" value="1"/>
</dbReference>
<sequence>MSTFTIKRVDRLVGMSVLGSLLMVWLVLTGFDAMTQLVRQLHNVGKNGYTLDNAIVYVLVTFPRRAYEMFGNAALIGGLLGLGGLASTGELTALRAAGMSRLRIAASAAGVVAVLIVGVVVLGETAAPWGDQQAQAMQLRLKAGNLGMATNSGLWARDGNNIINAKAAMLSARGTVQLADVRVFTMADDGQLRRFDWARTAEHEGRQWMLHDVRSSVLDAQGVHTSRSDSQPWQSSLDPQVLAQNMIQPQYLSMRDLLSNMAYKERNGESPGSYAVAFWGRALYPLNVLVLVLCAMPFAFGTLRSGGLGKRMFVGMLLAIGWYFLQQALVNFGTVYGVPALPANLLPAIVLALGAWFYFRRSA</sequence>
<comment type="subcellular location">
    <subcellularLocation>
        <location evidence="2">Cell membrane</location>
        <topology evidence="2">Multi-pass membrane protein</topology>
    </subcellularLocation>
</comment>
<keyword evidence="11" id="KW-1185">Reference proteome</keyword>
<dbReference type="InterPro" id="IPR030923">
    <property type="entry name" value="LptG"/>
</dbReference>
<evidence type="ECO:0000313" key="10">
    <source>
        <dbReference type="EMBL" id="GAA0264221.1"/>
    </source>
</evidence>
<dbReference type="Proteomes" id="UP001500657">
    <property type="component" value="Unassembled WGS sequence"/>
</dbReference>
<gene>
    <name evidence="10" type="primary">lptG</name>
    <name evidence="10" type="ORF">GCM10009126_32430</name>
</gene>
<dbReference type="PANTHER" id="PTHR33529">
    <property type="entry name" value="SLR0882 PROTEIN-RELATED"/>
    <property type="match status" value="1"/>
</dbReference>
<evidence type="ECO:0000256" key="8">
    <source>
        <dbReference type="ARBA" id="ARBA00026081"/>
    </source>
</evidence>
<dbReference type="NCBIfam" id="TIGR04408">
    <property type="entry name" value="LptG_lptG"/>
    <property type="match status" value="1"/>
</dbReference>
<name>A0ABP3EKV8_9GAMM</name>
<feature type="transmembrane region" description="Helical" evidence="9">
    <location>
        <begin position="312"/>
        <end position="330"/>
    </location>
</feature>
<feature type="transmembrane region" description="Helical" evidence="9">
    <location>
        <begin position="104"/>
        <end position="123"/>
    </location>
</feature>
<evidence type="ECO:0000256" key="3">
    <source>
        <dbReference type="ARBA" id="ARBA00007725"/>
    </source>
</evidence>
<reference evidence="11" key="1">
    <citation type="journal article" date="2019" name="Int. J. Syst. Evol. Microbiol.">
        <title>The Global Catalogue of Microorganisms (GCM) 10K type strain sequencing project: providing services to taxonomists for standard genome sequencing and annotation.</title>
        <authorList>
            <consortium name="The Broad Institute Genomics Platform"/>
            <consortium name="The Broad Institute Genome Sequencing Center for Infectious Disease"/>
            <person name="Wu L."/>
            <person name="Ma J."/>
        </authorList>
    </citation>
    <scope>NUCLEOTIDE SEQUENCE [LARGE SCALE GENOMIC DNA]</scope>
    <source>
        <strain evidence="11">JCM 16242</strain>
    </source>
</reference>
<dbReference type="EMBL" id="BAAAFO010000006">
    <property type="protein sequence ID" value="GAA0264221.1"/>
    <property type="molecule type" value="Genomic_DNA"/>
</dbReference>
<evidence type="ECO:0000256" key="9">
    <source>
        <dbReference type="SAM" id="Phobius"/>
    </source>
</evidence>
<evidence type="ECO:0000313" key="11">
    <source>
        <dbReference type="Proteomes" id="UP001500657"/>
    </source>
</evidence>
<feature type="transmembrane region" description="Helical" evidence="9">
    <location>
        <begin position="69"/>
        <end position="92"/>
    </location>
</feature>
<evidence type="ECO:0000256" key="4">
    <source>
        <dbReference type="ARBA" id="ARBA00022475"/>
    </source>
</evidence>
<evidence type="ECO:0000256" key="2">
    <source>
        <dbReference type="ARBA" id="ARBA00004651"/>
    </source>
</evidence>
<evidence type="ECO:0000256" key="5">
    <source>
        <dbReference type="ARBA" id="ARBA00022692"/>
    </source>
</evidence>
<organism evidence="10 11">
    <name type="scientific">Rhodanobacter caeni</name>
    <dbReference type="NCBI Taxonomy" id="657654"/>
    <lineage>
        <taxon>Bacteria</taxon>
        <taxon>Pseudomonadati</taxon>
        <taxon>Pseudomonadota</taxon>
        <taxon>Gammaproteobacteria</taxon>
        <taxon>Lysobacterales</taxon>
        <taxon>Rhodanobacteraceae</taxon>
        <taxon>Rhodanobacter</taxon>
    </lineage>
</organism>
<feature type="transmembrane region" description="Helical" evidence="9">
    <location>
        <begin position="336"/>
        <end position="359"/>
    </location>
</feature>
<keyword evidence="7 9" id="KW-0472">Membrane</keyword>
<dbReference type="RefSeq" id="WP_343883891.1">
    <property type="nucleotide sequence ID" value="NZ_BAAAFO010000006.1"/>
</dbReference>
<comment type="caution">
    <text evidence="10">The sequence shown here is derived from an EMBL/GenBank/DDBJ whole genome shotgun (WGS) entry which is preliminary data.</text>
</comment>
<keyword evidence="6 9" id="KW-1133">Transmembrane helix</keyword>
<proteinExistence type="inferred from homology"/>
<evidence type="ECO:0000256" key="6">
    <source>
        <dbReference type="ARBA" id="ARBA00022989"/>
    </source>
</evidence>
<feature type="transmembrane region" description="Helical" evidence="9">
    <location>
        <begin position="282"/>
        <end position="300"/>
    </location>
</feature>
<accession>A0ABP3EKV8</accession>